<name>A0A0A6D734_9PSED</name>
<dbReference type="NCBIfam" id="TIGR02001">
    <property type="entry name" value="gcw_chp"/>
    <property type="match status" value="1"/>
</dbReference>
<dbReference type="AlphaFoldDB" id="A0A0A6D734"/>
<dbReference type="InterPro" id="IPR010239">
    <property type="entry name" value="CHP02001"/>
</dbReference>
<dbReference type="OrthoDB" id="9793561at2"/>
<reference evidence="2 3" key="1">
    <citation type="submission" date="2014-10" db="EMBL/GenBank/DDBJ databases">
        <title>Draft genome sequence of Pseudomonas chlororaphis EA105.</title>
        <authorList>
            <person name="McCully L.M."/>
            <person name="Bitzer A.S."/>
            <person name="Spence C."/>
            <person name="Bais H."/>
            <person name="Silby M.W."/>
        </authorList>
    </citation>
    <scope>NUCLEOTIDE SEQUENCE [LARGE SCALE GENOMIC DNA]</scope>
    <source>
        <strain evidence="2 3">EA105</strain>
    </source>
</reference>
<sequence length="245" mass="26963">MKALPLFALSFLSVLPLSSFALPLNDDFALVVDLNLASDYRTRGISQTQNDPAVQAGLTLAHSSGLYLGAWSSNVDFGGGLKTRQEVDYYGGWLWQATEDVSLDLGYIKYAYPKESQFNQSEVYGILGVYGVKLAAYYSSDAPGIDSKQSSLYTYIGYETELPYDSGLKLRYGNMDFKDPHLYSASGQAEDSYREWEVKLTHNLAGVVLGLSYIDTDLSQTQCLSNWGFKDVCTATVVASVSKSF</sequence>
<gene>
    <name evidence="2" type="ORF">NZ35_26000</name>
</gene>
<proteinExistence type="predicted"/>
<protein>
    <submittedName>
        <fullName evidence="2">Lipoprotein</fullName>
    </submittedName>
</protein>
<comment type="caution">
    <text evidence="2">The sequence shown here is derived from an EMBL/GenBank/DDBJ whole genome shotgun (WGS) entry which is preliminary data.</text>
</comment>
<dbReference type="Proteomes" id="UP000030564">
    <property type="component" value="Unassembled WGS sequence"/>
</dbReference>
<feature type="signal peptide" evidence="1">
    <location>
        <begin position="1"/>
        <end position="21"/>
    </location>
</feature>
<dbReference type="Pfam" id="PF09694">
    <property type="entry name" value="Gcw_chp"/>
    <property type="match status" value="1"/>
</dbReference>
<evidence type="ECO:0000256" key="1">
    <source>
        <dbReference type="SAM" id="SignalP"/>
    </source>
</evidence>
<keyword evidence="2" id="KW-0449">Lipoprotein</keyword>
<feature type="chain" id="PRO_5002015171" evidence="1">
    <location>
        <begin position="22"/>
        <end position="245"/>
    </location>
</feature>
<accession>A0A0A6D734</accession>
<dbReference type="PATRIC" id="fig|587753.9.peg.4547"/>
<evidence type="ECO:0000313" key="3">
    <source>
        <dbReference type="Proteomes" id="UP000030564"/>
    </source>
</evidence>
<keyword evidence="1" id="KW-0732">Signal</keyword>
<dbReference type="EMBL" id="JSFK01000040">
    <property type="protein sequence ID" value="KHA70354.1"/>
    <property type="molecule type" value="Genomic_DNA"/>
</dbReference>
<evidence type="ECO:0000313" key="2">
    <source>
        <dbReference type="EMBL" id="KHA70354.1"/>
    </source>
</evidence>
<organism evidence="2 3">
    <name type="scientific">Pseudomonas chlororaphis</name>
    <dbReference type="NCBI Taxonomy" id="587753"/>
    <lineage>
        <taxon>Bacteria</taxon>
        <taxon>Pseudomonadati</taxon>
        <taxon>Pseudomonadota</taxon>
        <taxon>Gammaproteobacteria</taxon>
        <taxon>Pseudomonadales</taxon>
        <taxon>Pseudomonadaceae</taxon>
        <taxon>Pseudomonas</taxon>
    </lineage>
</organism>